<proteinExistence type="predicted"/>
<sequence length="129" mass="13481">MPLTRPQSRPTPRPAAMAINTGCPVCTRAPVTTAARLATSATARSSSAVTSASVKPMAMMARKLVSLAMFNRLFGAAKFGAAIAKKPTRTNPAIAVPYFSRMPRIDSTLAALVFVVVQGLSTACRAFAP</sequence>
<evidence type="ECO:0000313" key="1">
    <source>
        <dbReference type="EMBL" id="KAG1290030.1"/>
    </source>
</evidence>
<gene>
    <name evidence="1" type="ORF">G6F64_013973</name>
</gene>
<dbReference type="EMBL" id="JAANQT010006905">
    <property type="protein sequence ID" value="KAG1290030.1"/>
    <property type="molecule type" value="Genomic_DNA"/>
</dbReference>
<name>A0A9P6WUY0_RHIOR</name>
<organism evidence="1 2">
    <name type="scientific">Rhizopus oryzae</name>
    <name type="common">Mucormycosis agent</name>
    <name type="synonym">Rhizopus arrhizus var. delemar</name>
    <dbReference type="NCBI Taxonomy" id="64495"/>
    <lineage>
        <taxon>Eukaryota</taxon>
        <taxon>Fungi</taxon>
        <taxon>Fungi incertae sedis</taxon>
        <taxon>Mucoromycota</taxon>
        <taxon>Mucoromycotina</taxon>
        <taxon>Mucoromycetes</taxon>
        <taxon>Mucorales</taxon>
        <taxon>Mucorineae</taxon>
        <taxon>Rhizopodaceae</taxon>
        <taxon>Rhizopus</taxon>
    </lineage>
</organism>
<protein>
    <submittedName>
        <fullName evidence="1">Uncharacterized protein</fullName>
    </submittedName>
</protein>
<evidence type="ECO:0000313" key="2">
    <source>
        <dbReference type="Proteomes" id="UP000716291"/>
    </source>
</evidence>
<reference evidence="1" key="1">
    <citation type="journal article" date="2020" name="Microb. Genom.">
        <title>Genetic diversity of clinical and environmental Mucorales isolates obtained from an investigation of mucormycosis cases among solid organ transplant recipients.</title>
        <authorList>
            <person name="Nguyen M.H."/>
            <person name="Kaul D."/>
            <person name="Muto C."/>
            <person name="Cheng S.J."/>
            <person name="Richter R.A."/>
            <person name="Bruno V.M."/>
            <person name="Liu G."/>
            <person name="Beyhan S."/>
            <person name="Sundermann A.J."/>
            <person name="Mounaud S."/>
            <person name="Pasculle A.W."/>
            <person name="Nierman W.C."/>
            <person name="Driscoll E."/>
            <person name="Cumbie R."/>
            <person name="Clancy C.J."/>
            <person name="Dupont C.L."/>
        </authorList>
    </citation>
    <scope>NUCLEOTIDE SEQUENCE</scope>
    <source>
        <strain evidence="1">GL11</strain>
    </source>
</reference>
<comment type="caution">
    <text evidence="1">The sequence shown here is derived from an EMBL/GenBank/DDBJ whole genome shotgun (WGS) entry which is preliminary data.</text>
</comment>
<keyword evidence="2" id="KW-1185">Reference proteome</keyword>
<accession>A0A9P6WUY0</accession>
<dbReference type="Proteomes" id="UP000716291">
    <property type="component" value="Unassembled WGS sequence"/>
</dbReference>
<dbReference type="AlphaFoldDB" id="A0A9P6WUY0"/>